<dbReference type="EMBL" id="AP003220">
    <property type="protein sequence ID" value="BAD61414.1"/>
    <property type="molecule type" value="Genomic_DNA"/>
</dbReference>
<gene>
    <name evidence="2" type="ORF">B1158C05.5</name>
    <name evidence="1" type="ORF">OSJNBb0035I14.23</name>
</gene>
<name>Q5ZCH4_ORYSJ</name>
<evidence type="ECO:0000313" key="3">
    <source>
        <dbReference type="Proteomes" id="UP000000763"/>
    </source>
</evidence>
<dbReference type="Proteomes" id="UP000817658">
    <property type="component" value="Chromosome 1"/>
</dbReference>
<organism evidence="1">
    <name type="scientific">Oryza sativa subsp. japonica</name>
    <name type="common">Rice</name>
    <dbReference type="NCBI Taxonomy" id="39947"/>
    <lineage>
        <taxon>Eukaryota</taxon>
        <taxon>Viridiplantae</taxon>
        <taxon>Streptophyta</taxon>
        <taxon>Embryophyta</taxon>
        <taxon>Tracheophyta</taxon>
        <taxon>Spermatophyta</taxon>
        <taxon>Magnoliopsida</taxon>
        <taxon>Liliopsida</taxon>
        <taxon>Poales</taxon>
        <taxon>Poaceae</taxon>
        <taxon>BOP clade</taxon>
        <taxon>Oryzoideae</taxon>
        <taxon>Oryzeae</taxon>
        <taxon>Oryzinae</taxon>
        <taxon>Oryza</taxon>
        <taxon>Oryza sativa</taxon>
    </lineage>
</organism>
<reference evidence="3" key="2">
    <citation type="journal article" date="2005" name="Nature">
        <title>The map-based sequence of the rice genome.</title>
        <authorList>
            <consortium name="International rice genome sequencing project (IRGSP)"/>
            <person name="Matsumoto T."/>
            <person name="Wu J."/>
            <person name="Kanamori H."/>
            <person name="Katayose Y."/>
            <person name="Fujisawa M."/>
            <person name="Namiki N."/>
            <person name="Mizuno H."/>
            <person name="Yamamoto K."/>
            <person name="Antonio B.A."/>
            <person name="Baba T."/>
            <person name="Sakata K."/>
            <person name="Nagamura Y."/>
            <person name="Aoki H."/>
            <person name="Arikawa K."/>
            <person name="Arita K."/>
            <person name="Bito T."/>
            <person name="Chiden Y."/>
            <person name="Fujitsuka N."/>
            <person name="Fukunaka R."/>
            <person name="Hamada M."/>
            <person name="Harada C."/>
            <person name="Hayashi A."/>
            <person name="Hijishita S."/>
            <person name="Honda M."/>
            <person name="Hosokawa S."/>
            <person name="Ichikawa Y."/>
            <person name="Idonuma A."/>
            <person name="Iijima M."/>
            <person name="Ikeda M."/>
            <person name="Ikeno M."/>
            <person name="Ito K."/>
            <person name="Ito S."/>
            <person name="Ito T."/>
            <person name="Ito Y."/>
            <person name="Ito Y."/>
            <person name="Iwabuchi A."/>
            <person name="Kamiya K."/>
            <person name="Karasawa W."/>
            <person name="Kurita K."/>
            <person name="Katagiri S."/>
            <person name="Kikuta A."/>
            <person name="Kobayashi H."/>
            <person name="Kobayashi N."/>
            <person name="Machita K."/>
            <person name="Maehara T."/>
            <person name="Masukawa M."/>
            <person name="Mizubayashi T."/>
            <person name="Mukai Y."/>
            <person name="Nagasaki H."/>
            <person name="Nagata Y."/>
            <person name="Naito S."/>
            <person name="Nakashima M."/>
            <person name="Nakama Y."/>
            <person name="Nakamichi Y."/>
            <person name="Nakamura M."/>
            <person name="Meguro A."/>
            <person name="Negishi M."/>
            <person name="Ohta I."/>
            <person name="Ohta T."/>
            <person name="Okamoto M."/>
            <person name="Ono N."/>
            <person name="Saji S."/>
            <person name="Sakaguchi M."/>
            <person name="Sakai K."/>
            <person name="Shibata M."/>
            <person name="Shimokawa T."/>
            <person name="Song J."/>
            <person name="Takazaki Y."/>
            <person name="Terasawa K."/>
            <person name="Tsugane M."/>
            <person name="Tsuji K."/>
            <person name="Ueda S."/>
            <person name="Waki K."/>
            <person name="Yamagata H."/>
            <person name="Yamamoto M."/>
            <person name="Yamamoto S."/>
            <person name="Yamane H."/>
            <person name="Yoshiki S."/>
            <person name="Yoshihara R."/>
            <person name="Yukawa K."/>
            <person name="Zhong H."/>
            <person name="Yano M."/>
            <person name="Yuan Q."/>
            <person name="Ouyang S."/>
            <person name="Liu J."/>
            <person name="Jones K.M."/>
            <person name="Gansberger K."/>
            <person name="Moffat K."/>
            <person name="Hill J."/>
            <person name="Bera J."/>
            <person name="Fadrosh D."/>
            <person name="Jin S."/>
            <person name="Johri S."/>
            <person name="Kim M."/>
            <person name="Overton L."/>
            <person name="Reardon M."/>
            <person name="Tsitrin T."/>
            <person name="Vuong H."/>
            <person name="Weaver B."/>
            <person name="Ciecko A."/>
            <person name="Tallon L."/>
            <person name="Jackson J."/>
            <person name="Pai G."/>
            <person name="Aken S.V."/>
            <person name="Utterback T."/>
            <person name="Reidmuller S."/>
            <person name="Feldblyum T."/>
            <person name="Hsiao J."/>
            <person name="Zismann V."/>
            <person name="Iobst S."/>
            <person name="de Vazeille A.R."/>
            <person name="Buell C.R."/>
            <person name="Ying K."/>
            <person name="Li Y."/>
            <person name="Lu T."/>
            <person name="Huang Y."/>
            <person name="Zhao Q."/>
            <person name="Feng Q."/>
            <person name="Zhang L."/>
            <person name="Zhu J."/>
            <person name="Weng Q."/>
            <person name="Mu J."/>
            <person name="Lu Y."/>
            <person name="Fan D."/>
            <person name="Liu Y."/>
            <person name="Guan J."/>
            <person name="Zhang Y."/>
            <person name="Yu S."/>
            <person name="Liu X."/>
            <person name="Zhang Y."/>
            <person name="Hong G."/>
            <person name="Han B."/>
            <person name="Choisne N."/>
            <person name="Demange N."/>
            <person name="Orjeda G."/>
            <person name="Samain S."/>
            <person name="Cattolico L."/>
            <person name="Pelletier E."/>
            <person name="Couloux A."/>
            <person name="Segurens B."/>
            <person name="Wincker P."/>
            <person name="D'Hont A."/>
            <person name="Scarpelli C."/>
            <person name="Weissenbach J."/>
            <person name="Salanoubat M."/>
            <person name="Quetier F."/>
            <person name="Yu Y."/>
            <person name="Kim H.R."/>
            <person name="Rambo T."/>
            <person name="Currie J."/>
            <person name="Collura K."/>
            <person name="Luo M."/>
            <person name="Yang T."/>
            <person name="Ammiraju J.S.S."/>
            <person name="Engler F."/>
            <person name="Soderlund C."/>
            <person name="Wing R.A."/>
            <person name="Palmer L.E."/>
            <person name="de la Bastide M."/>
            <person name="Spiegel L."/>
            <person name="Nascimento L."/>
            <person name="Zutavern T."/>
            <person name="O'Shaughnessy A."/>
            <person name="Dike S."/>
            <person name="Dedhia N."/>
            <person name="Preston R."/>
            <person name="Balija V."/>
            <person name="McCombie W.R."/>
            <person name="Chow T."/>
            <person name="Chen H."/>
            <person name="Chung M."/>
            <person name="Chen C."/>
            <person name="Shaw J."/>
            <person name="Wu H."/>
            <person name="Hsiao K."/>
            <person name="Chao Y."/>
            <person name="Chu M."/>
            <person name="Cheng C."/>
            <person name="Hour A."/>
            <person name="Lee P."/>
            <person name="Lin S."/>
            <person name="Lin Y."/>
            <person name="Liou J."/>
            <person name="Liu S."/>
            <person name="Hsing Y."/>
            <person name="Raghuvanshi S."/>
            <person name="Mohanty A."/>
            <person name="Bharti A.K."/>
            <person name="Gaur A."/>
            <person name="Gupta V."/>
            <person name="Kumar D."/>
            <person name="Ravi V."/>
            <person name="Vij S."/>
            <person name="Kapur A."/>
            <person name="Khurana P."/>
            <person name="Khurana P."/>
            <person name="Khurana J.P."/>
            <person name="Tyagi A.K."/>
            <person name="Gaikwad K."/>
            <person name="Singh A."/>
            <person name="Dalal V."/>
            <person name="Srivastava S."/>
            <person name="Dixit A."/>
            <person name="Pal A.K."/>
            <person name="Ghazi I.A."/>
            <person name="Yadav M."/>
            <person name="Pandit A."/>
            <person name="Bhargava A."/>
            <person name="Sureshbabu K."/>
            <person name="Batra K."/>
            <person name="Sharma T.R."/>
            <person name="Mohapatra T."/>
            <person name="Singh N.K."/>
            <person name="Messing J."/>
            <person name="Nelson A.B."/>
            <person name="Fuks G."/>
            <person name="Kavchok S."/>
            <person name="Keizer G."/>
            <person name="Linton E."/>
            <person name="Llaca V."/>
            <person name="Song R."/>
            <person name="Tanyolac B."/>
            <person name="Young S."/>
            <person name="Ho-Il K."/>
            <person name="Hahn J.H."/>
            <person name="Sangsakoo G."/>
            <person name="Vanavichit A."/>
            <person name="de Mattos Luiz.A.T."/>
            <person name="Zimmer P.D."/>
            <person name="Malone G."/>
            <person name="Dellagostin O."/>
            <person name="de Oliveira A.C."/>
            <person name="Bevan M."/>
            <person name="Bancroft I."/>
            <person name="Minx P."/>
            <person name="Cordum H."/>
            <person name="Wilson R."/>
            <person name="Cheng Z."/>
            <person name="Jin W."/>
            <person name="Jiang J."/>
            <person name="Leong S.A."/>
            <person name="Iwama H."/>
            <person name="Gojobori T."/>
            <person name="Itoh T."/>
            <person name="Niimura Y."/>
            <person name="Fujii Y."/>
            <person name="Habara T."/>
            <person name="Sakai H."/>
            <person name="Sato Y."/>
            <person name="Wilson G."/>
            <person name="Kumar K."/>
            <person name="McCouch S."/>
            <person name="Juretic N."/>
            <person name="Hoen D."/>
            <person name="Wright S."/>
            <person name="Bruskiewich R."/>
            <person name="Bureau T."/>
            <person name="Miyao A."/>
            <person name="Hirochika H."/>
            <person name="Nishikawa T."/>
            <person name="Kadowaki K."/>
            <person name="Sugiura M."/>
            <person name="Burr B."/>
            <person name="Sasaki T."/>
        </authorList>
    </citation>
    <scope>NUCLEOTIDE SEQUENCE [LARGE SCALE GENOMIC DNA]</scope>
    <source>
        <strain evidence="3">cv. Nipponbare</strain>
    </source>
</reference>
<reference evidence="3" key="3">
    <citation type="journal article" date="2008" name="Nucleic Acids Res.">
        <title>The rice annotation project database (RAP-DB): 2008 update.</title>
        <authorList>
            <consortium name="The rice annotation project (RAP)"/>
        </authorList>
    </citation>
    <scope>GENOME REANNOTATION</scope>
    <source>
        <strain evidence="3">cv. Nipponbare</strain>
    </source>
</reference>
<proteinExistence type="predicted"/>
<protein>
    <submittedName>
        <fullName evidence="1">Uncharacterized protein</fullName>
    </submittedName>
</protein>
<accession>Q5ZCH4</accession>
<dbReference type="Proteomes" id="UP000000763">
    <property type="component" value="Chromosome 1"/>
</dbReference>
<dbReference type="AlphaFoldDB" id="Q5ZCH4"/>
<reference evidence="1" key="1">
    <citation type="journal article" date="2002" name="Nature">
        <title>The genome sequence and structure of rice chromosome 1.</title>
        <authorList>
            <person name="Sasaki T."/>
            <person name="Matsumoto T."/>
            <person name="Yamamoto K."/>
            <person name="Sakata K."/>
            <person name="Baba T."/>
            <person name="Katayose Y."/>
            <person name="Wu J."/>
            <person name="Niimura Y."/>
            <person name="Cheng Z."/>
            <person name="Nagamura Y."/>
            <person name="Antonio B.A."/>
            <person name="Kanamori H."/>
            <person name="Hosokawa S."/>
            <person name="Masukawa M."/>
            <person name="Arikawa K."/>
            <person name="Chiden Y."/>
            <person name="Hayashi M."/>
            <person name="Okamoto M."/>
            <person name="Ando T."/>
            <person name="Aoki H."/>
            <person name="Arita K."/>
            <person name="Hamada M."/>
            <person name="Harada C."/>
            <person name="Hijishita S."/>
            <person name="Honda M."/>
            <person name="Ichikawa Y."/>
            <person name="Idonuma A."/>
            <person name="Iijima M."/>
            <person name="Ikeda M."/>
            <person name="Ikeno M."/>
            <person name="Itoh S."/>
            <person name="Itoh T."/>
            <person name="Itoh Y."/>
            <person name="Itoh Y."/>
            <person name="Iwabuchi A."/>
            <person name="Kamiya K."/>
            <person name="Karasawa W."/>
            <person name="Katagiri S."/>
            <person name="Kikuta A."/>
            <person name="Kobayashi N."/>
            <person name="Kono I."/>
            <person name="Machita K."/>
            <person name="Maehara T."/>
            <person name="Mizuno H."/>
            <person name="Mizubayashi T."/>
            <person name="Mukai Y."/>
            <person name="Nagasaki H."/>
            <person name="Nakashima M."/>
            <person name="Nakama Y."/>
            <person name="Nakamichi Y."/>
            <person name="Nakamura M."/>
            <person name="Namiki N."/>
            <person name="Negishi M."/>
            <person name="Ohta I."/>
            <person name="Ono N."/>
            <person name="Saji S."/>
            <person name="Sakai K."/>
            <person name="Shibata M."/>
            <person name="Shimokawa T."/>
            <person name="Shomura A."/>
            <person name="Song J."/>
            <person name="Takazaki Y."/>
            <person name="Terasawa K."/>
            <person name="Tsuji K."/>
            <person name="Waki K."/>
            <person name="Yamagata H."/>
            <person name="Yamane H."/>
            <person name="Yoshiki S."/>
            <person name="Yoshihara R."/>
            <person name="Yukawa K."/>
            <person name="Zhong H."/>
            <person name="Iwama H."/>
            <person name="Endo T."/>
            <person name="Ito H."/>
            <person name="Hahn J.H."/>
            <person name="Kim H.I."/>
            <person name="Eun M.Y."/>
            <person name="Yano M."/>
            <person name="Jiang J."/>
            <person name="Gojobori T."/>
        </authorList>
    </citation>
    <scope>NUCLEOTIDE SEQUENCE</scope>
</reference>
<evidence type="ECO:0000313" key="1">
    <source>
        <dbReference type="EMBL" id="BAD61414.1"/>
    </source>
</evidence>
<evidence type="ECO:0000313" key="2">
    <source>
        <dbReference type="EMBL" id="BAD68637.1"/>
    </source>
</evidence>
<dbReference type="EMBL" id="AP003681">
    <property type="protein sequence ID" value="BAD68637.1"/>
    <property type="molecule type" value="Genomic_DNA"/>
</dbReference>
<sequence>MKEGYDSRDSTSGMKLEVALSFLDAQKPCSGYINTNEICLVEEGVVVGGGGGKEESMVAFGSRGLGKEGE</sequence>